<dbReference type="InterPro" id="IPR032466">
    <property type="entry name" value="Metal_Hydrolase"/>
</dbReference>
<feature type="domain" description="Amidohydrolase-related" evidence="1">
    <location>
        <begin position="50"/>
        <end position="364"/>
    </location>
</feature>
<evidence type="ECO:0000259" key="1">
    <source>
        <dbReference type="Pfam" id="PF01979"/>
    </source>
</evidence>
<proteinExistence type="predicted"/>
<evidence type="ECO:0000313" key="2">
    <source>
        <dbReference type="EMBL" id="XBH22480.1"/>
    </source>
</evidence>
<dbReference type="Gene3D" id="3.20.20.140">
    <property type="entry name" value="Metal-dependent hydrolases"/>
    <property type="match status" value="1"/>
</dbReference>
<dbReference type="AlphaFoldDB" id="A0AAU7DXP8"/>
<dbReference type="InterPro" id="IPR006680">
    <property type="entry name" value="Amidohydro-rel"/>
</dbReference>
<reference evidence="2" key="1">
    <citation type="submission" date="2024-02" db="EMBL/GenBank/DDBJ databases">
        <title>Tomenella chthoni gen. nov. sp. nov., a member of the family Jonesiaceae isolated from bat guano.</title>
        <authorList>
            <person name="Miller S.L."/>
            <person name="King J."/>
            <person name="Sankaranarayanan K."/>
            <person name="Lawson P.A."/>
        </authorList>
    </citation>
    <scope>NUCLEOTIDE SEQUENCE</scope>
    <source>
        <strain evidence="2">BS-20</strain>
    </source>
</reference>
<dbReference type="GO" id="GO:0016810">
    <property type="term" value="F:hydrolase activity, acting on carbon-nitrogen (but not peptide) bonds"/>
    <property type="evidence" value="ECO:0007669"/>
    <property type="project" value="InterPro"/>
</dbReference>
<organism evidence="2">
    <name type="scientific">Jonesiaceae bacterium BS-20</name>
    <dbReference type="NCBI Taxonomy" id="3120821"/>
    <lineage>
        <taxon>Bacteria</taxon>
        <taxon>Bacillati</taxon>
        <taxon>Actinomycetota</taxon>
        <taxon>Actinomycetes</taxon>
        <taxon>Micrococcales</taxon>
        <taxon>Jonesiaceae</taxon>
    </lineage>
</organism>
<protein>
    <submittedName>
        <fullName evidence="2">Amidohydrolase family protein</fullName>
    </submittedName>
</protein>
<dbReference type="Pfam" id="PF01979">
    <property type="entry name" value="Amidohydro_1"/>
    <property type="match status" value="1"/>
</dbReference>
<gene>
    <name evidence="2" type="ORF">V5R04_04445</name>
</gene>
<dbReference type="PANTHER" id="PTHR43135:SF4">
    <property type="entry name" value="AMIDOHYDROLASE-RELATED DOMAIN-CONTAINING PROTEIN"/>
    <property type="match status" value="1"/>
</dbReference>
<dbReference type="SUPFAM" id="SSF51556">
    <property type="entry name" value="Metallo-dependent hydrolases"/>
    <property type="match status" value="1"/>
</dbReference>
<dbReference type="InterPro" id="IPR011059">
    <property type="entry name" value="Metal-dep_hydrolase_composite"/>
</dbReference>
<accession>A0AAU7DXP8</accession>
<dbReference type="PANTHER" id="PTHR43135">
    <property type="entry name" value="ALPHA-D-RIBOSE 1-METHYLPHOSPHONATE 5-TRIPHOSPHATE DIPHOSPHATASE"/>
    <property type="match status" value="1"/>
</dbReference>
<dbReference type="InterPro" id="IPR051781">
    <property type="entry name" value="Metallo-dep_Hydrolase"/>
</dbReference>
<name>A0AAU7DXP8_9MICO</name>
<sequence>MTALPVLHLTGTVVLGDSTTVSQVWVVDGKFSFDPPNLGPGEEVITLTGTILPGLVDVHSHIGLDAFGATTLDTAADQAITDRNTGVLLVRDCGSPLDTAPLQERSDLPTLIRCGQHLARTRRYIRNYALELDDSAELVDALAQQADAGNGWTKIVADWIDRGVGDLTPLWERDDLIAAIAGAHERGARVTAHTFASESIDELLDAGIDSIEHGTGMTPAHMARAKALGVPVTATLLQVAQFAEIAAQGETKFPVYAARMRAMFDARYAQVKALYEAGVQILVGTDAGGTLAHGLIAQECAELVRAGIPAHAVVGFASYRARDFLGYPSIAQGAPADAVIYRGDPRTDIAELTRPQAVILRGKIQQ</sequence>
<dbReference type="Gene3D" id="2.30.40.10">
    <property type="entry name" value="Urease, subunit C, domain 1"/>
    <property type="match status" value="1"/>
</dbReference>
<dbReference type="EMBL" id="CP146203">
    <property type="protein sequence ID" value="XBH22480.1"/>
    <property type="molecule type" value="Genomic_DNA"/>
</dbReference>